<keyword evidence="3" id="KW-0813">Transport</keyword>
<dbReference type="EMBL" id="JANBOH010000095">
    <property type="protein sequence ID" value="KAJ1645654.1"/>
    <property type="molecule type" value="Genomic_DNA"/>
</dbReference>
<dbReference type="Proteomes" id="UP001145021">
    <property type="component" value="Unassembled WGS sequence"/>
</dbReference>
<evidence type="ECO:0000256" key="11">
    <source>
        <dbReference type="SAM" id="Phobius"/>
    </source>
</evidence>
<dbReference type="GO" id="GO:0031201">
    <property type="term" value="C:SNARE complex"/>
    <property type="evidence" value="ECO:0007669"/>
    <property type="project" value="TreeGrafter"/>
</dbReference>
<reference evidence="13" key="1">
    <citation type="submission" date="2022-07" db="EMBL/GenBank/DDBJ databases">
        <title>Phylogenomic reconstructions and comparative analyses of Kickxellomycotina fungi.</title>
        <authorList>
            <person name="Reynolds N.K."/>
            <person name="Stajich J.E."/>
            <person name="Barry K."/>
            <person name="Grigoriev I.V."/>
            <person name="Crous P."/>
            <person name="Smith M.E."/>
        </authorList>
    </citation>
    <scope>NUCLEOTIDE SEQUENCE</scope>
    <source>
        <strain evidence="13">NBRC 105413</strain>
    </source>
</reference>
<dbReference type="InterPro" id="IPR000727">
    <property type="entry name" value="T_SNARE_dom"/>
</dbReference>
<comment type="similarity">
    <text evidence="2">Belongs to the syntaxin family.</text>
</comment>
<feature type="domain" description="T-SNARE coiled-coil homology" evidence="12">
    <location>
        <begin position="217"/>
        <end position="279"/>
    </location>
</feature>
<feature type="region of interest" description="Disordered" evidence="10">
    <location>
        <begin position="21"/>
        <end position="43"/>
    </location>
</feature>
<dbReference type="AlphaFoldDB" id="A0A9W7XL02"/>
<organism evidence="13 14">
    <name type="scientific">Coemansia asiatica</name>
    <dbReference type="NCBI Taxonomy" id="1052880"/>
    <lineage>
        <taxon>Eukaryota</taxon>
        <taxon>Fungi</taxon>
        <taxon>Fungi incertae sedis</taxon>
        <taxon>Zoopagomycota</taxon>
        <taxon>Kickxellomycotina</taxon>
        <taxon>Kickxellomycetes</taxon>
        <taxon>Kickxellales</taxon>
        <taxon>Kickxellaceae</taxon>
        <taxon>Coemansia</taxon>
    </lineage>
</organism>
<dbReference type="GO" id="GO:0006886">
    <property type="term" value="P:intracellular protein transport"/>
    <property type="evidence" value="ECO:0007669"/>
    <property type="project" value="InterPro"/>
</dbReference>
<dbReference type="PANTHER" id="PTHR19957">
    <property type="entry name" value="SYNTAXIN"/>
    <property type="match status" value="1"/>
</dbReference>
<evidence type="ECO:0000256" key="2">
    <source>
        <dbReference type="ARBA" id="ARBA00009063"/>
    </source>
</evidence>
<dbReference type="GO" id="GO:0000139">
    <property type="term" value="C:Golgi membrane"/>
    <property type="evidence" value="ECO:0007669"/>
    <property type="project" value="UniProtKB-SubCell"/>
</dbReference>
<dbReference type="Pfam" id="PF05739">
    <property type="entry name" value="SNARE"/>
    <property type="match status" value="1"/>
</dbReference>
<feature type="transmembrane region" description="Helical" evidence="11">
    <location>
        <begin position="291"/>
        <end position="310"/>
    </location>
</feature>
<comment type="subcellular location">
    <subcellularLocation>
        <location evidence="1">Golgi apparatus membrane</location>
        <topology evidence="1">Single-pass type IV membrane protein</topology>
    </subcellularLocation>
</comment>
<keyword evidence="5" id="KW-0653">Protein transport</keyword>
<evidence type="ECO:0000256" key="3">
    <source>
        <dbReference type="ARBA" id="ARBA00022448"/>
    </source>
</evidence>
<dbReference type="PROSITE" id="PS00914">
    <property type="entry name" value="SYNTAXIN"/>
    <property type="match status" value="1"/>
</dbReference>
<evidence type="ECO:0000256" key="9">
    <source>
        <dbReference type="ARBA" id="ARBA00023136"/>
    </source>
</evidence>
<dbReference type="SMART" id="SM00397">
    <property type="entry name" value="t_SNARE"/>
    <property type="match status" value="1"/>
</dbReference>
<dbReference type="PROSITE" id="PS50192">
    <property type="entry name" value="T_SNARE"/>
    <property type="match status" value="1"/>
</dbReference>
<dbReference type="SUPFAM" id="SSF47661">
    <property type="entry name" value="t-snare proteins"/>
    <property type="match status" value="1"/>
</dbReference>
<keyword evidence="8" id="KW-0175">Coiled coil</keyword>
<keyword evidence="14" id="KW-1185">Reference proteome</keyword>
<dbReference type="GO" id="GO:0005484">
    <property type="term" value="F:SNAP receptor activity"/>
    <property type="evidence" value="ECO:0007669"/>
    <property type="project" value="InterPro"/>
</dbReference>
<gene>
    <name evidence="13" type="primary">tlg2</name>
    <name evidence="13" type="ORF">LPJ64_002771</name>
</gene>
<evidence type="ECO:0000256" key="1">
    <source>
        <dbReference type="ARBA" id="ARBA00004409"/>
    </source>
</evidence>
<evidence type="ECO:0000313" key="14">
    <source>
        <dbReference type="Proteomes" id="UP001145021"/>
    </source>
</evidence>
<keyword evidence="7" id="KW-0333">Golgi apparatus</keyword>
<dbReference type="CDD" id="cd15845">
    <property type="entry name" value="SNARE_syntaxin16"/>
    <property type="match status" value="1"/>
</dbReference>
<evidence type="ECO:0000256" key="4">
    <source>
        <dbReference type="ARBA" id="ARBA00022692"/>
    </source>
</evidence>
<evidence type="ECO:0000256" key="6">
    <source>
        <dbReference type="ARBA" id="ARBA00022989"/>
    </source>
</evidence>
<protein>
    <submittedName>
        <fullName evidence="13">Integral membrane protein SED5</fullName>
    </submittedName>
</protein>
<evidence type="ECO:0000256" key="5">
    <source>
        <dbReference type="ARBA" id="ARBA00022927"/>
    </source>
</evidence>
<comment type="caution">
    <text evidence="13">The sequence shown here is derived from an EMBL/GenBank/DDBJ whole genome shotgun (WGS) entry which is preliminary data.</text>
</comment>
<evidence type="ECO:0000256" key="8">
    <source>
        <dbReference type="ARBA" id="ARBA00023054"/>
    </source>
</evidence>
<keyword evidence="4 11" id="KW-0812">Transmembrane</keyword>
<sequence length="311" mass="35431">MATRSRTFLFIQYRNSFGHVQRRKHGSRYPDQQGVGDSGQRPLAEEEGLMERTNDDGEMVIELSHLPPRWVDLVDDFNEQLEDVSRKIKRLEGMHKKHLLPGFDDRTEEERKINALTQDITTQFQKCGELVRSIGQYQAFGQEQVVGKNIQSSLALRLQERSAAFRTSQSTYLHKMSLHKDVNTDVFALDTEQERLALRKFDMTLTDEQLLMVESNEAEIAKREGELANIHQSIVELAAIFGQMQEMIVDQGTMLDRIDYNVENTVINVASAAEELVKADKHHKGATANKCIVALGVVVIVLVVILLLKWL</sequence>
<dbReference type="GO" id="GO:0006906">
    <property type="term" value="P:vesicle fusion"/>
    <property type="evidence" value="ECO:0007669"/>
    <property type="project" value="TreeGrafter"/>
</dbReference>
<evidence type="ECO:0000256" key="7">
    <source>
        <dbReference type="ARBA" id="ARBA00023034"/>
    </source>
</evidence>
<dbReference type="GO" id="GO:0048278">
    <property type="term" value="P:vesicle docking"/>
    <property type="evidence" value="ECO:0007669"/>
    <property type="project" value="TreeGrafter"/>
</dbReference>
<dbReference type="InterPro" id="IPR045242">
    <property type="entry name" value="Syntaxin"/>
</dbReference>
<dbReference type="InterPro" id="IPR010989">
    <property type="entry name" value="SNARE"/>
</dbReference>
<evidence type="ECO:0000256" key="10">
    <source>
        <dbReference type="SAM" id="MobiDB-lite"/>
    </source>
</evidence>
<keyword evidence="9 11" id="KW-0472">Membrane</keyword>
<dbReference type="PANTHER" id="PTHR19957:SF83">
    <property type="entry name" value="SYNTAXIN-16"/>
    <property type="match status" value="1"/>
</dbReference>
<evidence type="ECO:0000259" key="12">
    <source>
        <dbReference type="PROSITE" id="PS50192"/>
    </source>
</evidence>
<dbReference type="Gene3D" id="1.20.58.70">
    <property type="match status" value="1"/>
</dbReference>
<keyword evidence="6 11" id="KW-1133">Transmembrane helix</keyword>
<evidence type="ECO:0000313" key="13">
    <source>
        <dbReference type="EMBL" id="KAJ1645654.1"/>
    </source>
</evidence>
<dbReference type="InterPro" id="IPR006012">
    <property type="entry name" value="Syntaxin/epimorphin_CS"/>
</dbReference>
<proteinExistence type="inferred from homology"/>
<dbReference type="GO" id="GO:0000149">
    <property type="term" value="F:SNARE binding"/>
    <property type="evidence" value="ECO:0007669"/>
    <property type="project" value="TreeGrafter"/>
</dbReference>
<accession>A0A9W7XL02</accession>
<name>A0A9W7XL02_9FUNG</name>